<organism evidence="3 4">
    <name type="scientific">Strongylus vulgaris</name>
    <name type="common">Blood worm</name>
    <dbReference type="NCBI Taxonomy" id="40348"/>
    <lineage>
        <taxon>Eukaryota</taxon>
        <taxon>Metazoa</taxon>
        <taxon>Ecdysozoa</taxon>
        <taxon>Nematoda</taxon>
        <taxon>Chromadorea</taxon>
        <taxon>Rhabditida</taxon>
        <taxon>Rhabditina</taxon>
        <taxon>Rhabditomorpha</taxon>
        <taxon>Strongyloidea</taxon>
        <taxon>Strongylidae</taxon>
        <taxon>Strongylus</taxon>
    </lineage>
</organism>
<feature type="compositionally biased region" description="Basic and acidic residues" evidence="2">
    <location>
        <begin position="51"/>
        <end position="70"/>
    </location>
</feature>
<dbReference type="Proteomes" id="UP000270094">
    <property type="component" value="Unassembled WGS sequence"/>
</dbReference>
<keyword evidence="4" id="KW-1185">Reference proteome</keyword>
<dbReference type="EMBL" id="UYYB01022096">
    <property type="protein sequence ID" value="VDM71786.1"/>
    <property type="molecule type" value="Genomic_DNA"/>
</dbReference>
<proteinExistence type="predicted"/>
<dbReference type="PROSITE" id="PS51079">
    <property type="entry name" value="MBT"/>
    <property type="match status" value="1"/>
</dbReference>
<feature type="compositionally biased region" description="Basic and acidic residues" evidence="2">
    <location>
        <begin position="10"/>
        <end position="41"/>
    </location>
</feature>
<name>A0A3P7IP39_STRVU</name>
<dbReference type="Gene3D" id="2.30.30.140">
    <property type="match status" value="1"/>
</dbReference>
<reference evidence="3 4" key="1">
    <citation type="submission" date="2018-11" db="EMBL/GenBank/DDBJ databases">
        <authorList>
            <consortium name="Pathogen Informatics"/>
        </authorList>
    </citation>
    <scope>NUCLEOTIDE SEQUENCE [LARGE SCALE GENOMIC DNA]</scope>
</reference>
<sequence length="129" mass="14544">MADVVPEAEEFGHDVPMDPVMERESSEHSEELELSEAHDSEDHPDDAGGEPSERFSRNEEAGPAEPKHTTESPIEQTLPPKPSFDWDAYLREQKAEAAPRECFFQPETPPENKFQIGKKLMIADPRGMI</sequence>
<dbReference type="GO" id="GO:0005634">
    <property type="term" value="C:nucleus"/>
    <property type="evidence" value="ECO:0007669"/>
    <property type="project" value="InterPro"/>
</dbReference>
<dbReference type="SUPFAM" id="SSF63748">
    <property type="entry name" value="Tudor/PWWP/MBT"/>
    <property type="match status" value="1"/>
</dbReference>
<feature type="region of interest" description="Disordered" evidence="2">
    <location>
        <begin position="1"/>
        <end position="87"/>
    </location>
</feature>
<accession>A0A3P7IP39</accession>
<dbReference type="InterPro" id="IPR004092">
    <property type="entry name" value="Mbt"/>
</dbReference>
<dbReference type="OrthoDB" id="5912862at2759"/>
<dbReference type="AlphaFoldDB" id="A0A3P7IP39"/>
<evidence type="ECO:0000313" key="3">
    <source>
        <dbReference type="EMBL" id="VDM71786.1"/>
    </source>
</evidence>
<evidence type="ECO:0000313" key="4">
    <source>
        <dbReference type="Proteomes" id="UP000270094"/>
    </source>
</evidence>
<evidence type="ECO:0000256" key="2">
    <source>
        <dbReference type="SAM" id="MobiDB-lite"/>
    </source>
</evidence>
<evidence type="ECO:0000256" key="1">
    <source>
        <dbReference type="PROSITE-ProRule" id="PRU00459"/>
    </source>
</evidence>
<gene>
    <name evidence="3" type="ORF">SVUK_LOCUS6784</name>
</gene>
<protein>
    <submittedName>
        <fullName evidence="3">Uncharacterized protein</fullName>
    </submittedName>
</protein>
<feature type="repeat" description="MBT" evidence="1">
    <location>
        <begin position="84"/>
        <end position="129"/>
    </location>
</feature>
<dbReference type="GO" id="GO:0006355">
    <property type="term" value="P:regulation of DNA-templated transcription"/>
    <property type="evidence" value="ECO:0007669"/>
    <property type="project" value="InterPro"/>
</dbReference>